<dbReference type="STRING" id="1093900.A0A507B6A1"/>
<dbReference type="InParanoid" id="A0A507B6A1"/>
<dbReference type="GeneID" id="41972057"/>
<sequence length="493" mass="56704">MAEVLGVVASGIAVVQMTTEIGGAVVKLKRLWDRVEQVPHQIRDILSDMTVLEPLLAEIQREFKSSELPEGGWNSSLASQSASYCAQAQKTLIEMVEELDGRIMGAKSKTRQMARAAKVLMRKDDLDRMQERLRSALDMLQLSVNLYTAATNKYTNQIIRQNNILLQEWQVGQTVKDGRLTNGGDEEHHQPDAARAMKTLSISQISNWMNTKRRSYQPTYFGRLVFEYSANRSSLIASFQPPTWLAQKVWEFGSRRALSGWDVHLRSYNIVSNEAPAMQCIRRDDLETLLELFDKREASPFDRDESGWTLLHYALRFYKPRICKKLLEVGLHKCIYETALDSSRQFTPFTEISTPFMDGRYAMRLIWDPEEQLQMLSLFDSYESYLGVLGDDDLMKMFPTLPAETFPKFQQEFLPHHYTLPARQRFFAALRMPESGQGENTSMAELDRHADDVTDQDRILRPVPGFEYAEEEVEEGMRRRDQGLAGRVEELQC</sequence>
<evidence type="ECO:0000313" key="3">
    <source>
        <dbReference type="Proteomes" id="UP000319257"/>
    </source>
</evidence>
<reference evidence="2 3" key="1">
    <citation type="submission" date="2019-06" db="EMBL/GenBank/DDBJ databases">
        <title>Draft genome sequence of the filamentous fungus Phialemoniopsis curvata isolated from diesel fuel.</title>
        <authorList>
            <person name="Varaljay V.A."/>
            <person name="Lyon W.J."/>
            <person name="Crouch A.L."/>
            <person name="Drake C.E."/>
            <person name="Hollomon J.M."/>
            <person name="Nadeau L.J."/>
            <person name="Nunn H.S."/>
            <person name="Stevenson B.S."/>
            <person name="Bojanowski C.L."/>
            <person name="Crookes-Goodson W.J."/>
        </authorList>
    </citation>
    <scope>NUCLEOTIDE SEQUENCE [LARGE SCALE GENOMIC DNA]</scope>
    <source>
        <strain evidence="2 3">D216</strain>
    </source>
</reference>
<proteinExistence type="predicted"/>
<dbReference type="SUPFAM" id="SSF48403">
    <property type="entry name" value="Ankyrin repeat"/>
    <property type="match status" value="1"/>
</dbReference>
<comment type="caution">
    <text evidence="2">The sequence shown here is derived from an EMBL/GenBank/DDBJ whole genome shotgun (WGS) entry which is preliminary data.</text>
</comment>
<name>A0A507B6A1_9PEZI</name>
<feature type="region of interest" description="Disordered" evidence="1">
    <location>
        <begin position="470"/>
        <end position="493"/>
    </location>
</feature>
<dbReference type="Proteomes" id="UP000319257">
    <property type="component" value="Unassembled WGS sequence"/>
</dbReference>
<protein>
    <submittedName>
        <fullName evidence="2">Uncharacterized protein</fullName>
    </submittedName>
</protein>
<dbReference type="Gene3D" id="1.25.40.20">
    <property type="entry name" value="Ankyrin repeat-containing domain"/>
    <property type="match status" value="1"/>
</dbReference>
<gene>
    <name evidence="2" type="ORF">E0L32_004610</name>
</gene>
<accession>A0A507B6A1</accession>
<dbReference type="InterPro" id="IPR036770">
    <property type="entry name" value="Ankyrin_rpt-contain_sf"/>
</dbReference>
<organism evidence="2 3">
    <name type="scientific">Thyridium curvatum</name>
    <dbReference type="NCBI Taxonomy" id="1093900"/>
    <lineage>
        <taxon>Eukaryota</taxon>
        <taxon>Fungi</taxon>
        <taxon>Dikarya</taxon>
        <taxon>Ascomycota</taxon>
        <taxon>Pezizomycotina</taxon>
        <taxon>Sordariomycetes</taxon>
        <taxon>Sordariomycetidae</taxon>
        <taxon>Thyridiales</taxon>
        <taxon>Thyridiaceae</taxon>
        <taxon>Thyridium</taxon>
    </lineage>
</organism>
<dbReference type="RefSeq" id="XP_030997044.1">
    <property type="nucleotide sequence ID" value="XM_031139040.1"/>
</dbReference>
<keyword evidence="3" id="KW-1185">Reference proteome</keyword>
<evidence type="ECO:0000313" key="2">
    <source>
        <dbReference type="EMBL" id="TPX15333.1"/>
    </source>
</evidence>
<feature type="compositionally biased region" description="Basic and acidic residues" evidence="1">
    <location>
        <begin position="475"/>
        <end position="493"/>
    </location>
</feature>
<dbReference type="OrthoDB" id="3200163at2759"/>
<dbReference type="EMBL" id="SKBQ01000022">
    <property type="protein sequence ID" value="TPX15333.1"/>
    <property type="molecule type" value="Genomic_DNA"/>
</dbReference>
<evidence type="ECO:0000256" key="1">
    <source>
        <dbReference type="SAM" id="MobiDB-lite"/>
    </source>
</evidence>
<dbReference type="AlphaFoldDB" id="A0A507B6A1"/>